<proteinExistence type="predicted"/>
<dbReference type="EMBL" id="CM026421">
    <property type="protein sequence ID" value="KAG0590557.1"/>
    <property type="molecule type" value="Genomic_DNA"/>
</dbReference>
<dbReference type="Proteomes" id="UP000822688">
    <property type="component" value="Chromosome 1"/>
</dbReference>
<sequence>MPEKANHSGFDKCNSCASTSDGPELGPLSTVSHPQVCCLFKVARQGQSAPFLNEGSQKRYDGFCDYCPSRKSSMEFHAGPVDRPPPSSSDAPQAGIVALATGCEAAPEVTRSPSRKRKKIEPRKREGFKNLTLEWRPPKFKAKIWFGTYSKDEIERARDAVNYYLGRNEAYFLDDSPRIFAERPLMGIRFEDLLPSCDQVIDKQILRERSLMGIKFEDFLPSCDQVMDTLPAYVIYGRQVKEVIHSVLGKQKKSAERKSKCKESQFLLKEAPQKLHIYDPIVPSASGSPTSSVSQREDCDHSSEANSQLSSSYPMVLPPPSFTQDDEELTALLLSTTQIHLDELPHNHWGDGQLSLNEMFALPTSGDGESSTMEDIGYSTALWDYFPNEGPSFPYG</sequence>
<gene>
    <name evidence="2" type="ORF">KC19_1G109200</name>
</gene>
<evidence type="ECO:0000313" key="2">
    <source>
        <dbReference type="EMBL" id="KAG0590557.1"/>
    </source>
</evidence>
<reference evidence="2" key="1">
    <citation type="submission" date="2020-06" db="EMBL/GenBank/DDBJ databases">
        <title>WGS assembly of Ceratodon purpureus strain R40.</title>
        <authorList>
            <person name="Carey S.B."/>
            <person name="Jenkins J."/>
            <person name="Shu S."/>
            <person name="Lovell J.T."/>
            <person name="Sreedasyam A."/>
            <person name="Maumus F."/>
            <person name="Tiley G.P."/>
            <person name="Fernandez-Pozo N."/>
            <person name="Barry K."/>
            <person name="Chen C."/>
            <person name="Wang M."/>
            <person name="Lipzen A."/>
            <person name="Daum C."/>
            <person name="Saski C.A."/>
            <person name="Payton A.C."/>
            <person name="Mcbreen J.C."/>
            <person name="Conrad R.E."/>
            <person name="Kollar L.M."/>
            <person name="Olsson S."/>
            <person name="Huttunen S."/>
            <person name="Landis J.B."/>
            <person name="Wickett N.J."/>
            <person name="Johnson M.G."/>
            <person name="Rensing S.A."/>
            <person name="Grimwood J."/>
            <person name="Schmutz J."/>
            <person name="Mcdaniel S.F."/>
        </authorList>
    </citation>
    <scope>NUCLEOTIDE SEQUENCE</scope>
    <source>
        <strain evidence="2">R40</strain>
    </source>
</reference>
<accession>A0A8T0J4L2</accession>
<dbReference type="OrthoDB" id="10592571at2759"/>
<keyword evidence="3" id="KW-1185">Reference proteome</keyword>
<feature type="compositionally biased region" description="Polar residues" evidence="1">
    <location>
        <begin position="304"/>
        <end position="313"/>
    </location>
</feature>
<organism evidence="2 3">
    <name type="scientific">Ceratodon purpureus</name>
    <name type="common">Fire moss</name>
    <name type="synonym">Dicranum purpureum</name>
    <dbReference type="NCBI Taxonomy" id="3225"/>
    <lineage>
        <taxon>Eukaryota</taxon>
        <taxon>Viridiplantae</taxon>
        <taxon>Streptophyta</taxon>
        <taxon>Embryophyta</taxon>
        <taxon>Bryophyta</taxon>
        <taxon>Bryophytina</taxon>
        <taxon>Bryopsida</taxon>
        <taxon>Dicranidae</taxon>
        <taxon>Pseudoditrichales</taxon>
        <taxon>Ditrichaceae</taxon>
        <taxon>Ceratodon</taxon>
    </lineage>
</organism>
<feature type="compositionally biased region" description="Low complexity" evidence="1">
    <location>
        <begin position="282"/>
        <end position="294"/>
    </location>
</feature>
<feature type="region of interest" description="Disordered" evidence="1">
    <location>
        <begin position="280"/>
        <end position="321"/>
    </location>
</feature>
<protein>
    <submittedName>
        <fullName evidence="2">Uncharacterized protein</fullName>
    </submittedName>
</protein>
<evidence type="ECO:0000256" key="1">
    <source>
        <dbReference type="SAM" id="MobiDB-lite"/>
    </source>
</evidence>
<name>A0A8T0J4L2_CERPU</name>
<dbReference type="AlphaFoldDB" id="A0A8T0J4L2"/>
<evidence type="ECO:0000313" key="3">
    <source>
        <dbReference type="Proteomes" id="UP000822688"/>
    </source>
</evidence>
<comment type="caution">
    <text evidence="2">The sequence shown here is derived from an EMBL/GenBank/DDBJ whole genome shotgun (WGS) entry which is preliminary data.</text>
</comment>